<feature type="domain" description="GH18" evidence="16">
    <location>
        <begin position="2095"/>
        <end position="2466"/>
    </location>
</feature>
<feature type="domain" description="Chitin-binding type-2" evidence="15">
    <location>
        <begin position="1580"/>
        <end position="1634"/>
    </location>
</feature>
<feature type="region of interest" description="Disordered" evidence="13">
    <location>
        <begin position="1243"/>
        <end position="1266"/>
    </location>
</feature>
<organism evidence="17 18">
    <name type="scientific">Meganyctiphanes norvegica</name>
    <name type="common">Northern krill</name>
    <name type="synonym">Thysanopoda norvegica</name>
    <dbReference type="NCBI Taxonomy" id="48144"/>
    <lineage>
        <taxon>Eukaryota</taxon>
        <taxon>Metazoa</taxon>
        <taxon>Ecdysozoa</taxon>
        <taxon>Arthropoda</taxon>
        <taxon>Crustacea</taxon>
        <taxon>Multicrustacea</taxon>
        <taxon>Malacostraca</taxon>
        <taxon>Eumalacostraca</taxon>
        <taxon>Eucarida</taxon>
        <taxon>Euphausiacea</taxon>
        <taxon>Euphausiidae</taxon>
        <taxon>Meganyctiphanes</taxon>
    </lineage>
</organism>
<evidence type="ECO:0000256" key="9">
    <source>
        <dbReference type="ARBA" id="ARBA00023277"/>
    </source>
</evidence>
<dbReference type="InterPro" id="IPR011583">
    <property type="entry name" value="Chitinase_II/V-like_cat"/>
</dbReference>
<dbReference type="InterPro" id="IPR036508">
    <property type="entry name" value="Chitin-bd_dom_sf"/>
</dbReference>
<feature type="domain" description="Chitin-binding type-2" evidence="15">
    <location>
        <begin position="1502"/>
        <end position="1556"/>
    </location>
</feature>
<dbReference type="Pfam" id="PF01607">
    <property type="entry name" value="CBM_14"/>
    <property type="match status" value="6"/>
</dbReference>
<dbReference type="CDD" id="cd02872">
    <property type="entry name" value="GH18_chitolectin_chitotriosidase"/>
    <property type="match status" value="5"/>
</dbReference>
<comment type="similarity">
    <text evidence="2">Belongs to the glycosyl hydrolase 18 family. Chitinase class II subfamily.</text>
</comment>
<protein>
    <recommendedName>
        <fullName evidence="3">chitinase</fullName>
        <ecNumber evidence="3">3.2.1.14</ecNumber>
    </recommendedName>
</protein>
<dbReference type="EC" id="3.2.1.14" evidence="3"/>
<dbReference type="InterPro" id="IPR001579">
    <property type="entry name" value="Glyco_hydro_18_chit_AS"/>
</dbReference>
<evidence type="ECO:0000313" key="17">
    <source>
        <dbReference type="EMBL" id="CAL4113230.1"/>
    </source>
</evidence>
<keyword evidence="7" id="KW-0146">Chitin degradation</keyword>
<dbReference type="GO" id="GO:0000272">
    <property type="term" value="P:polysaccharide catabolic process"/>
    <property type="evidence" value="ECO:0007669"/>
    <property type="project" value="UniProtKB-KW"/>
</dbReference>
<keyword evidence="10 12" id="KW-0326">Glycosidase</keyword>
<feature type="region of interest" description="Disordered" evidence="13">
    <location>
        <begin position="1439"/>
        <end position="1503"/>
    </location>
</feature>
<dbReference type="InterPro" id="IPR017853">
    <property type="entry name" value="GH"/>
</dbReference>
<dbReference type="SUPFAM" id="SSF57625">
    <property type="entry name" value="Invertebrate chitin-binding proteins"/>
    <property type="match status" value="6"/>
</dbReference>
<feature type="compositionally biased region" description="Low complexity" evidence="13">
    <location>
        <begin position="1635"/>
        <end position="1645"/>
    </location>
</feature>
<feature type="signal peptide" evidence="14">
    <location>
        <begin position="1"/>
        <end position="20"/>
    </location>
</feature>
<evidence type="ECO:0000256" key="1">
    <source>
        <dbReference type="ARBA" id="ARBA00000822"/>
    </source>
</evidence>
<dbReference type="InterPro" id="IPR001223">
    <property type="entry name" value="Glyco_hydro18_cat"/>
</dbReference>
<dbReference type="PANTHER" id="PTHR11177">
    <property type="entry name" value="CHITINASE"/>
    <property type="match status" value="1"/>
</dbReference>
<dbReference type="SUPFAM" id="SSF54556">
    <property type="entry name" value="Chitinase insertion domain"/>
    <property type="match status" value="5"/>
</dbReference>
<dbReference type="InterPro" id="IPR029070">
    <property type="entry name" value="Chitinase_insertion_sf"/>
</dbReference>
<evidence type="ECO:0000256" key="12">
    <source>
        <dbReference type="RuleBase" id="RU000489"/>
    </source>
</evidence>
<dbReference type="PROSITE" id="PS01095">
    <property type="entry name" value="GH18_1"/>
    <property type="match status" value="3"/>
</dbReference>
<feature type="chain" id="PRO_5043909663" description="chitinase" evidence="14">
    <location>
        <begin position="21"/>
        <end position="3005"/>
    </location>
</feature>
<dbReference type="FunFam" id="3.10.50.10:FF:000001">
    <property type="entry name" value="Chitinase 3-like 1"/>
    <property type="match status" value="1"/>
</dbReference>
<dbReference type="Gene3D" id="3.20.20.80">
    <property type="entry name" value="Glycosidases"/>
    <property type="match status" value="6"/>
</dbReference>
<dbReference type="SMART" id="SM00494">
    <property type="entry name" value="ChtBD2"/>
    <property type="match status" value="6"/>
</dbReference>
<evidence type="ECO:0000256" key="3">
    <source>
        <dbReference type="ARBA" id="ARBA00012729"/>
    </source>
</evidence>
<evidence type="ECO:0000256" key="11">
    <source>
        <dbReference type="ARBA" id="ARBA00023326"/>
    </source>
</evidence>
<keyword evidence="9" id="KW-0119">Carbohydrate metabolism</keyword>
<dbReference type="PANTHER" id="PTHR11177:SF359">
    <property type="entry name" value="CHITINASE 10-RELATED"/>
    <property type="match status" value="1"/>
</dbReference>
<dbReference type="FunFam" id="3.20.20.80:FF:000007">
    <property type="entry name" value="Acidic mammalian chitinase"/>
    <property type="match status" value="4"/>
</dbReference>
<dbReference type="Proteomes" id="UP001497623">
    <property type="component" value="Unassembled WGS sequence"/>
</dbReference>
<dbReference type="GO" id="GO:0008843">
    <property type="term" value="F:endochitinase activity"/>
    <property type="evidence" value="ECO:0007669"/>
    <property type="project" value="UniProtKB-EC"/>
</dbReference>
<comment type="catalytic activity">
    <reaction evidence="1">
        <text>Random endo-hydrolysis of N-acetyl-beta-D-glucosaminide (1-&gt;4)-beta-linkages in chitin and chitodextrins.</text>
        <dbReference type="EC" id="3.2.1.14"/>
    </reaction>
</comment>
<evidence type="ECO:0000256" key="10">
    <source>
        <dbReference type="ARBA" id="ARBA00023295"/>
    </source>
</evidence>
<keyword evidence="8" id="KW-1015">Disulfide bond</keyword>
<evidence type="ECO:0000313" key="18">
    <source>
        <dbReference type="Proteomes" id="UP001497623"/>
    </source>
</evidence>
<feature type="domain" description="Chitin-binding type-2" evidence="15">
    <location>
        <begin position="705"/>
        <end position="760"/>
    </location>
</feature>
<dbReference type="SMART" id="SM00636">
    <property type="entry name" value="Glyco_18"/>
    <property type="match status" value="5"/>
</dbReference>
<feature type="domain" description="GH18" evidence="16">
    <location>
        <begin position="2628"/>
        <end position="2996"/>
    </location>
</feature>
<evidence type="ECO:0000256" key="13">
    <source>
        <dbReference type="SAM" id="MobiDB-lite"/>
    </source>
</evidence>
<dbReference type="GO" id="GO:0008061">
    <property type="term" value="F:chitin binding"/>
    <property type="evidence" value="ECO:0007669"/>
    <property type="project" value="UniProtKB-KW"/>
</dbReference>
<dbReference type="InterPro" id="IPR050314">
    <property type="entry name" value="Glycosyl_Hydrlase_18"/>
</dbReference>
<proteinExistence type="inferred from homology"/>
<evidence type="ECO:0000256" key="4">
    <source>
        <dbReference type="ARBA" id="ARBA00022669"/>
    </source>
</evidence>
<reference evidence="17 18" key="1">
    <citation type="submission" date="2024-05" db="EMBL/GenBank/DDBJ databases">
        <authorList>
            <person name="Wallberg A."/>
        </authorList>
    </citation>
    <scope>NUCLEOTIDE SEQUENCE [LARGE SCALE GENOMIC DNA]</scope>
</reference>
<keyword evidence="4" id="KW-0147">Chitin-binding</keyword>
<evidence type="ECO:0000256" key="5">
    <source>
        <dbReference type="ARBA" id="ARBA00022729"/>
    </source>
</evidence>
<dbReference type="PROSITE" id="PS51910">
    <property type="entry name" value="GH18_2"/>
    <property type="match status" value="5"/>
</dbReference>
<evidence type="ECO:0000256" key="8">
    <source>
        <dbReference type="ARBA" id="ARBA00023157"/>
    </source>
</evidence>
<dbReference type="Gene3D" id="3.10.50.10">
    <property type="match status" value="5"/>
</dbReference>
<evidence type="ECO:0000256" key="14">
    <source>
        <dbReference type="SAM" id="SignalP"/>
    </source>
</evidence>
<feature type="domain" description="GH18" evidence="16">
    <location>
        <begin position="1680"/>
        <end position="2048"/>
    </location>
</feature>
<accession>A0AAV2R7N7</accession>
<feature type="domain" description="Chitin-binding type-2" evidence="15">
    <location>
        <begin position="770"/>
        <end position="826"/>
    </location>
</feature>
<keyword evidence="6 12" id="KW-0378">Hydrolase</keyword>
<feature type="non-terminal residue" evidence="17">
    <location>
        <position position="3005"/>
    </location>
</feature>
<feature type="domain" description="GH18" evidence="16">
    <location>
        <begin position="262"/>
        <end position="628"/>
    </location>
</feature>
<feature type="domain" description="Chitin-binding type-2" evidence="15">
    <location>
        <begin position="1346"/>
        <end position="1400"/>
    </location>
</feature>
<dbReference type="GO" id="GO:0006032">
    <property type="term" value="P:chitin catabolic process"/>
    <property type="evidence" value="ECO:0007669"/>
    <property type="project" value="UniProtKB-KW"/>
</dbReference>
<keyword evidence="18" id="KW-1185">Reference proteome</keyword>
<keyword evidence="11" id="KW-0624">Polysaccharide degradation</keyword>
<gene>
    <name evidence="17" type="ORF">MNOR_LOCUS20074</name>
</gene>
<dbReference type="InterPro" id="IPR002557">
    <property type="entry name" value="Chitin-bd_dom"/>
</dbReference>
<dbReference type="Gene3D" id="2.170.140.10">
    <property type="entry name" value="Chitin binding domain"/>
    <property type="match status" value="6"/>
</dbReference>
<sequence length="3005" mass="336255">MKLLLVVVAVCAVWPHSVQPKPSKQVRDVHPYPYEVSSPDGSLTPIQSVLYSYSINNNPFEKNIRHYGQNPAIPNQVRKTYTNFVPTVRTAQVFPFNKEVVQAFPEPQIFTYDAKTYAEDQLDNGDIPLRTAVEQIPIEAEVYSHLRDADDNTDNLQFNRGEVESLPVFPSPYSIGFNDVERNAFVVEAETTGFDQIGNRASVESHPILSYSVDPDDAPGQVQVNSRPFGQLSEQYSGGHIPFDEEETTFVRPYRNTKSSDKKLVCYWSAWSVYRPKPFDFGIADLDPFHCTHLIYSFAGLDDATWSIKSLDPEMDIVQGAYKAAVGLKAKNPDLKVMIAIGGWNEGGKKYSEMASKKERRDAFVVSVISFMEEHKWDGLDLDWEYPGASDRGGRFSDKANFASLVSELSAEFKTRGWLLTAAVSPARFRVNEGYDVAKIAEDLDYIFVMTYDLRGSWDGKADHHSPLSSRDTDAWAFKSLNTKDGLNYWNSKGAPMHKLLMGIPFYGRSFTLSSTSNTKPGAQASSGGNEGKYTAERGFLAYYEVCQEMRNGGWAESRDSVGGPYIVKGNQWVGYDDTEYITTKMEAVHSMGLGGAFVWAIDLDDNLGVCGPKWPLINTMRKGLFGSSESPVTPTPIIKPTVTQSTSTSMHLQHVVEVVDFVEHIYHSMHILEYVCSAEKPASPAVSSETTTELAIPQPTPASEFVCNSPGYFRDELDCSVYYVCNNELVSFKFVCPAGLQFDLTKSICNWPQYVKCGTGSSPLRKATTFQCLEDLDGIYSDPQDCRMYKWCNKGQATGFSCQNNQYFNPQTGVCTSPDQTFCIPGESLRVHTSNNVATVKQSAEYKVVCYFTNWAWYRRESAKFVPENIDPRLCTHVIYSYAILEPIRLEIFSHDPYTDFDNNFYQRVLDLKKRQPTLKVMLAIGGWTDSAGDKYTRLVADSKARQNFVRHTTEILQAYNFDGLDLHWEYPVCWQFDCTKGPASDRTGFTSLVKELRESFNKASPPLLLSTAVAAGRGIINRAYDVPIISNNVDFINLLSYNFHGHWERKTGHVSPLKFRNGDKYESQNTDFAVNYLVSKGANKRKIVMGIPFFGQSFTLTDANQNGLNAPVKGPGNAGPLTQERGMLAYYEICNFVRSDRWTKKTDATKAIGPFAYKGDQWVSYEDPNSVTLKAQYIKQQGLGGAMIWSMDFDDFNNKCCREPMPLLRAVNRVLRDVGIPPPRPGGFCVPVAPVVTPTTPIPTTTYNPGETPKTTTTTTPRTTMTTEKVWWTPPTTETTKRTTTTPRTTMTTEKVWWTPPTTETTKRTTWWVPPNTIRTTISRSTETPGTTKPPTSSGGMNVGEICETGAYYPVNGDCASFLRCNQGQLVQSRCAAGLHWNQQRKLCDWPNNAKCAGADVNSSPPLRLKNSPEPPGYWRNKTSEIQTLQTLKFEWENQTQRTSTSTSRPTTATTRFTHPPITSPTRFPTSYPSITRPSTTFTDIPPLPTRPPATTGGPEELCSEGVKTNVPGDCKRFQQCIHGRWTPMDCPPGLHWNSRLGICDWPQLAKCQFTTPEVSSITGSTPEPEPPTNVDVLIPCQEGSYMRNPTDCSSYFLCVHGAWGSYPCPDGLLWNDGAKRCDWSQNVKCERPTSTPTSTSPTAVSGTVRPTTTTTPTTPTPIPQDVVEPSGQLSGDYMVVCYFTNWAWYRPGIGKYTPDDIDPSVCTHIVYGFAVLDYSNLIIKPHDTWADFDNKFYEKVTALKSQGKKVTIAIGGWNDSAGDKYSRLVNNPSARAKFISHVIEFIKQHNFDGLDLDWEYPVCWQVDCNKGPVSDKEGFSSLVKELSAAFKPEGLLLSAAVSPSKKVIDAGYDAKVLSDYMDWIAVMTYDFHGHWDKKTGHVAPMYDHPEADYDYFNMDYSIKYWHEKGAAMNKLVLGMPLYGQSFSINDPANTGLNSPARSGGQAGQFTRAKGFLAYYEICQNVRQGWTVVQDPEERMGPYAYSGNQWVSYDDVNMIRKKSQYIRDMGLAGGMVWALDLDDFNNRCGQGKSPLMNTIKAVLGPAKSISEVIKDSEIIKDNGSKHEPELPKPMEVIPPKPIVVTPPKGTNGYKVVCYFTNWAWYRRGEGKYTPDDIDPSLCTHIVYGFAVLNNKNHLIKPHDTWADYDNKFYEKVTALKNAPNKPKVLVAIGGWNDSAGDKYSKLVNDPAARARFNAHVIEFIINNNFDGLDLDWEYPVCWQVNCDKGPSSDKEAFAAWVRELHVAFKPHGLLLSAAVSPSNKVIDAGYDVPTVSKYLDWIAVMTYDYHGQWDKKTGHVAPMYAHSEDDNLAFNTNFTIHYWIEKGADPKKLVMGMPMYGQSFSLASAANNGLNQKSYGGGQAGPYTRARGFLGYYEICHNIQNQDWTVIRDPEESMGPYAYRGGQWVGFDDIPMIKYKSEYIKKMGLGGGMIWALDLDDFRNRCGCEPHPLLRTINRVLRGTHGPDPGCATLGGIKIKKKTLYKKYLNKIPIIPPRVEQPPMTGIIVVEPERSTSTCEGGAYKPHPSDCAKFFQCNQNQWEERACFPGLHWNPAPSNRCDWPNQAKCKPGLTPVPAATPPVVPQAPWKTRSTSAPWTPTKYVPWKPTTTPWTIGPPITTPDTGYKVVCYFTNWAWYRKGAGKYTPDDIDAELCTHVVYGFAVLDANRLLIKPHDTWADFDNYFYEKVTRLRARGIKVTMAIGGWNDSLGPKYSKLVNNPAARARFIAHVIEFLQKHNFDGLDLDWEYPKCWQVDCDKGPASDKQGFSAWIRELHTAFQPHGLLLSAAVSPSNKVIDAGYEVPELNKYLDWIAVMTYDYHGHWDKKTGHVAPMYHHAEGPNPAFNANYTMNYWIELGADPKKLIMGMPTYGQAFSLSKPENNGLNAPAKKGQAGEFTRAAGFLAYYEICDRIRNKGYTVVNDPSNSMGPYAVKGNQWVGYDDIAMIKHKSEYIVQNGLGGGMIWALDLDDFRGNCGCGTHPLLRTINQVLRNIPGPPAGCGL</sequence>
<feature type="region of interest" description="Disordered" evidence="13">
    <location>
        <begin position="1323"/>
        <end position="1342"/>
    </location>
</feature>
<evidence type="ECO:0000256" key="2">
    <source>
        <dbReference type="ARBA" id="ARBA00009121"/>
    </source>
</evidence>
<keyword evidence="5 14" id="KW-0732">Signal</keyword>
<dbReference type="GO" id="GO:0005576">
    <property type="term" value="C:extracellular region"/>
    <property type="evidence" value="ECO:0007669"/>
    <property type="project" value="InterPro"/>
</dbReference>
<evidence type="ECO:0000256" key="7">
    <source>
        <dbReference type="ARBA" id="ARBA00023024"/>
    </source>
</evidence>
<dbReference type="EMBL" id="CAXKWB010015288">
    <property type="protein sequence ID" value="CAL4113230.1"/>
    <property type="molecule type" value="Genomic_DNA"/>
</dbReference>
<evidence type="ECO:0000259" key="15">
    <source>
        <dbReference type="PROSITE" id="PS50940"/>
    </source>
</evidence>
<name>A0AAV2R7N7_MEGNR</name>
<dbReference type="FunFam" id="3.20.20.80:FF:000144">
    <property type="entry name" value="Chitinase"/>
    <property type="match status" value="1"/>
</dbReference>
<feature type="compositionally biased region" description="Low complexity" evidence="13">
    <location>
        <begin position="1442"/>
        <end position="1463"/>
    </location>
</feature>
<dbReference type="PROSITE" id="PS50940">
    <property type="entry name" value="CHIT_BIND_II"/>
    <property type="match status" value="6"/>
</dbReference>
<feature type="region of interest" description="Disordered" evidence="13">
    <location>
        <begin position="1634"/>
        <end position="1665"/>
    </location>
</feature>
<dbReference type="Pfam" id="PF00704">
    <property type="entry name" value="Glyco_hydro_18"/>
    <property type="match status" value="5"/>
</dbReference>
<dbReference type="FunFam" id="3.10.50.10:FF:000004">
    <property type="entry name" value="Chitinase 5"/>
    <property type="match status" value="4"/>
</dbReference>
<feature type="compositionally biased region" description="Polar residues" evidence="13">
    <location>
        <begin position="1466"/>
        <end position="1485"/>
    </location>
</feature>
<feature type="domain" description="GH18" evidence="16">
    <location>
        <begin position="847"/>
        <end position="1220"/>
    </location>
</feature>
<dbReference type="SUPFAM" id="SSF51445">
    <property type="entry name" value="(Trans)glycosidases"/>
    <property type="match status" value="5"/>
</dbReference>
<feature type="domain" description="Chitin-binding type-2" evidence="15">
    <location>
        <begin position="2518"/>
        <end position="2573"/>
    </location>
</feature>
<evidence type="ECO:0000256" key="6">
    <source>
        <dbReference type="ARBA" id="ARBA00022801"/>
    </source>
</evidence>
<evidence type="ECO:0000259" key="16">
    <source>
        <dbReference type="PROSITE" id="PS51910"/>
    </source>
</evidence>
<comment type="caution">
    <text evidence="17">The sequence shown here is derived from an EMBL/GenBank/DDBJ whole genome shotgun (WGS) entry which is preliminary data.</text>
</comment>